<dbReference type="EMBL" id="JBHSEI010000010">
    <property type="protein sequence ID" value="MFC4639766.1"/>
    <property type="molecule type" value="Genomic_DNA"/>
</dbReference>
<dbReference type="Proteomes" id="UP001595952">
    <property type="component" value="Unassembled WGS sequence"/>
</dbReference>
<keyword evidence="2" id="KW-1185">Reference proteome</keyword>
<evidence type="ECO:0000313" key="2">
    <source>
        <dbReference type="Proteomes" id="UP001595952"/>
    </source>
</evidence>
<sequence>MLEDLFPVTVSPAELPATYAALRTWPRPVSVLVEWTRLLD</sequence>
<protein>
    <submittedName>
        <fullName evidence="1">Uncharacterized protein</fullName>
    </submittedName>
</protein>
<dbReference type="RefSeq" id="WP_380062744.1">
    <property type="nucleotide sequence ID" value="NZ_JBHSEI010000010.1"/>
</dbReference>
<proteinExistence type="predicted"/>
<organism evidence="1 2">
    <name type="scientific">Deinococcus hohokamensis</name>
    <dbReference type="NCBI Taxonomy" id="309883"/>
    <lineage>
        <taxon>Bacteria</taxon>
        <taxon>Thermotogati</taxon>
        <taxon>Deinococcota</taxon>
        <taxon>Deinococci</taxon>
        <taxon>Deinococcales</taxon>
        <taxon>Deinococcaceae</taxon>
        <taxon>Deinococcus</taxon>
    </lineage>
</organism>
<name>A0ABV9IDW4_9DEIO</name>
<gene>
    <name evidence="1" type="ORF">ACFO0D_15620</name>
</gene>
<evidence type="ECO:0000313" key="1">
    <source>
        <dbReference type="EMBL" id="MFC4639766.1"/>
    </source>
</evidence>
<reference evidence="2" key="1">
    <citation type="journal article" date="2019" name="Int. J. Syst. Evol. Microbiol.">
        <title>The Global Catalogue of Microorganisms (GCM) 10K type strain sequencing project: providing services to taxonomists for standard genome sequencing and annotation.</title>
        <authorList>
            <consortium name="The Broad Institute Genomics Platform"/>
            <consortium name="The Broad Institute Genome Sequencing Center for Infectious Disease"/>
            <person name="Wu L."/>
            <person name="Ma J."/>
        </authorList>
    </citation>
    <scope>NUCLEOTIDE SEQUENCE [LARGE SCALE GENOMIC DNA]</scope>
    <source>
        <strain evidence="2">CCUG 55995</strain>
    </source>
</reference>
<comment type="caution">
    <text evidence="1">The sequence shown here is derived from an EMBL/GenBank/DDBJ whole genome shotgun (WGS) entry which is preliminary data.</text>
</comment>
<accession>A0ABV9IDW4</accession>